<name>A0A105VKR8_9BURK</name>
<dbReference type="NCBIfam" id="NF045477">
    <property type="entry name" value="LPO_1073_dom"/>
    <property type="match status" value="1"/>
</dbReference>
<evidence type="ECO:0000313" key="1">
    <source>
        <dbReference type="EMBL" id="KVV49575.1"/>
    </source>
</evidence>
<dbReference type="AlphaFoldDB" id="A0A105VKR8"/>
<proteinExistence type="predicted"/>
<dbReference type="Proteomes" id="UP000062317">
    <property type="component" value="Unassembled WGS sequence"/>
</dbReference>
<reference evidence="1 2" key="1">
    <citation type="submission" date="2015-11" db="EMBL/GenBank/DDBJ databases">
        <title>Expanding the genomic diversity of Burkholderia species for the development of highly accurate diagnostics.</title>
        <authorList>
            <person name="Sahl J."/>
            <person name="Keim P."/>
            <person name="Wagner D."/>
        </authorList>
    </citation>
    <scope>NUCLEOTIDE SEQUENCE [LARGE SCALE GENOMIC DNA]</scope>
    <source>
        <strain evidence="1 2">MSMB1301WGS</strain>
    </source>
</reference>
<dbReference type="RefSeq" id="WP_060105311.1">
    <property type="nucleotide sequence ID" value="NZ_LPEQ01000053.1"/>
</dbReference>
<gene>
    <name evidence="1" type="ORF">WT27_32030</name>
</gene>
<keyword evidence="2" id="KW-1185">Reference proteome</keyword>
<dbReference type="InterPro" id="IPR053773">
    <property type="entry name" value="Vpar_1526-like"/>
</dbReference>
<accession>A0A105VKR8</accession>
<organism evidence="1 2">
    <name type="scientific">Burkholderia territorii</name>
    <dbReference type="NCBI Taxonomy" id="1503055"/>
    <lineage>
        <taxon>Bacteria</taxon>
        <taxon>Pseudomonadati</taxon>
        <taxon>Pseudomonadota</taxon>
        <taxon>Betaproteobacteria</taxon>
        <taxon>Burkholderiales</taxon>
        <taxon>Burkholderiaceae</taxon>
        <taxon>Burkholderia</taxon>
        <taxon>Burkholderia cepacia complex</taxon>
    </lineage>
</organism>
<protein>
    <submittedName>
        <fullName evidence="1">Uncharacterized protein</fullName>
    </submittedName>
</protein>
<comment type="caution">
    <text evidence="1">The sequence shown here is derived from an EMBL/GenBank/DDBJ whole genome shotgun (WGS) entry which is preliminary data.</text>
</comment>
<evidence type="ECO:0000313" key="2">
    <source>
        <dbReference type="Proteomes" id="UP000062317"/>
    </source>
</evidence>
<dbReference type="EMBL" id="LPEQ01000053">
    <property type="protein sequence ID" value="KVV49575.1"/>
    <property type="molecule type" value="Genomic_DNA"/>
</dbReference>
<sequence length="350" mass="38996">MIFRRKQQALEGRDNSTNIQAARDVTVITNDESAFRAIATEVFNENMMRYARDAADLAVGRATRLVDDYIAKQSATDPQGFEQAAQPDFQAALFEAQKAFARAGDEELETLLVDLLVERAGEPSRNLRQIVLNESIEVVSRLTQAHIELLTFIFITKYTSAIYRNLGDLVNRWKFVLEKTSAAFVADHVTCTYLDYVGVASVHVLVGSSAWQPLLMSAAGFVSSGFSESVVQPLIDRDYRVRPLLRKSARNPKFVEFDVNSLDHLKKRVTELGISAEIGVQLEHIFNSHLLPENEQILFISANFPEYEVVANAWQKLQIGGTTLTPVGFAIAHSNVKKLGLPIGPLSVWV</sequence>